<comment type="subcellular location">
    <subcellularLocation>
        <location evidence="1">Nucleus</location>
    </subcellularLocation>
</comment>
<evidence type="ECO:0000313" key="8">
    <source>
        <dbReference type="Ensembl" id="ENSGMOP00000044039.1"/>
    </source>
</evidence>
<evidence type="ECO:0000256" key="2">
    <source>
        <dbReference type="ARBA" id="ARBA00022448"/>
    </source>
</evidence>
<evidence type="ECO:0000259" key="4">
    <source>
        <dbReference type="Pfam" id="PF11715"/>
    </source>
</evidence>
<dbReference type="Ensembl" id="ENSGMOT00000064549.1">
    <property type="protein sequence ID" value="ENSGMOP00000044039.1"/>
    <property type="gene ID" value="ENSGMOG00000013759.2"/>
</dbReference>
<dbReference type="GeneTree" id="ENSGT00390000000972"/>
<evidence type="ECO:0000256" key="1">
    <source>
        <dbReference type="ARBA" id="ARBA00004123"/>
    </source>
</evidence>
<reference evidence="8" key="2">
    <citation type="submission" date="2025-09" db="UniProtKB">
        <authorList>
            <consortium name="Ensembl"/>
        </authorList>
    </citation>
    <scope>IDENTIFICATION</scope>
</reference>
<feature type="domain" description="NUP160 middle TPR" evidence="7">
    <location>
        <begin position="764"/>
        <end position="1028"/>
    </location>
</feature>
<evidence type="ECO:0000259" key="5">
    <source>
        <dbReference type="Pfam" id="PF23345"/>
    </source>
</evidence>
<proteinExistence type="predicted"/>
<reference evidence="8" key="1">
    <citation type="submission" date="2025-08" db="UniProtKB">
        <authorList>
            <consortium name="Ensembl"/>
        </authorList>
    </citation>
    <scope>IDENTIFICATION</scope>
</reference>
<name>A0A8C5B9E7_GADMO</name>
<dbReference type="InterPro" id="IPR056536">
    <property type="entry name" value="TPR_NUP160_C"/>
</dbReference>
<gene>
    <name evidence="8" type="primary">nup160</name>
</gene>
<evidence type="ECO:0000313" key="9">
    <source>
        <dbReference type="Proteomes" id="UP000694546"/>
    </source>
</evidence>
<dbReference type="Pfam" id="PF23345">
    <property type="entry name" value="NUP160_helical"/>
    <property type="match status" value="1"/>
</dbReference>
<feature type="domain" description="NUP160 helical" evidence="5">
    <location>
        <begin position="576"/>
        <end position="763"/>
    </location>
</feature>
<dbReference type="GO" id="GO:0005643">
    <property type="term" value="C:nuclear pore"/>
    <property type="evidence" value="ECO:0007669"/>
    <property type="project" value="UniProtKB-ARBA"/>
</dbReference>
<organism evidence="8 9">
    <name type="scientific">Gadus morhua</name>
    <name type="common">Atlantic cod</name>
    <dbReference type="NCBI Taxonomy" id="8049"/>
    <lineage>
        <taxon>Eukaryota</taxon>
        <taxon>Metazoa</taxon>
        <taxon>Chordata</taxon>
        <taxon>Craniata</taxon>
        <taxon>Vertebrata</taxon>
        <taxon>Euteleostomi</taxon>
        <taxon>Actinopterygii</taxon>
        <taxon>Neopterygii</taxon>
        <taxon>Teleostei</taxon>
        <taxon>Neoteleostei</taxon>
        <taxon>Acanthomorphata</taxon>
        <taxon>Zeiogadaria</taxon>
        <taxon>Gadariae</taxon>
        <taxon>Gadiformes</taxon>
        <taxon>Gadoidei</taxon>
        <taxon>Gadidae</taxon>
        <taxon>Gadus</taxon>
    </lineage>
</organism>
<accession>A0A8C5B9E7</accession>
<evidence type="ECO:0000259" key="7">
    <source>
        <dbReference type="Pfam" id="PF23354"/>
    </source>
</evidence>
<evidence type="ECO:0008006" key="10">
    <source>
        <dbReference type="Google" id="ProtNLM"/>
    </source>
</evidence>
<keyword evidence="9" id="KW-1185">Reference proteome</keyword>
<dbReference type="InterPro" id="IPR056547">
    <property type="entry name" value="NUP160_helical"/>
</dbReference>
<sequence length="1320" mass="147817">MVAVEKRACSFKCLNHLNAATSRQSVPQLNAAKMAALLERSFIEICGFEREALHRFREITRVLISLGVSALPGGIKYPDCAGGFHYEENGKLLSITSNRFIHWSASGDTVQLVEQSLDTNLLNSAVRLKLVHCSVLPGGVTIQETLNNVFILIVTNQSVHRLVLPHPSRMYRSELVTELQMQSVFTDVGKLSLQDPAHSAVIPTPAGQTGAPCASTAWLNRQGEAHYALTSPAGGILVVTLPPCDTQGDMTVVELKRSTVMQRLAGWMPTAIRGEQVPGELALCLAVRELEDDSFLFALCQDHKLRMWSLKEQSCLMETDMLEYIPACKGGRRAAGPGPRLRTSFSSTTGLCLAVYLAAPQSGQFTVLQLVATDNNRYSMDHVSSLFSTQETLVDFALTSTDIWGVWVDESNNTIGHTCSPWRFPRLMYFIFPQETYLDVLFSPLRFTASAITKALQIYRRGSERSVDLSWEALKREVTLAVENELQSSVTEFEFCQEEYRQLQVEFWSKFYACCLQYQEALALPLGLTVSPHTSMVCLLKKGFVSYLLPCFAVDHLYLSCDEYVFSEEETAITDDPEVGRDVLQLVQCLRLVSDSVSGDMAYEMEKALDQLQSPERAAELVLENMLANDSDNVIEDIQDKLQDVRNPVAAMMVLLREMDLESDADLPVRLGLSQLYSGSVAVMVACQAVCQMAMTRALFCRDLLILQKLYLRLGDNVFLRGGSQLLQLQQDLIPRSSHLLSSYHLLKHTSQSLASSVPLDIIWPSNPSFLFPECLMANCQYTQLQEYVRLIGPWCQTNVGSCRFMLGQCYLANGEGQKALACFQEAASEVEKEEFLVRLTGTDEEEAATSPRLQYYNKVLRLLEDVGLPELVIHMATLAITEAGTDVRSEAALRTRIFKHHLDLSHNSQAYEALTQNPDSSRRLDCLRQLVVVLCERSQLQDLVQFSYVGLHDEVVSIIESRARAVDLLAHNYYELLYAFHIHRHNYRKAGTVMFEYGMRLGREVRTQRGLQKQVNCYLAALNCLRLIRPKYAWIVQPSGACERPGASPKRTYDGEFAAEPVKRQVDILELKDLEKEYNLARSRLTLAKHHPTSAGIAGSASAVEMVALLVQAGLFDSALSLCQTFKLSLTPIFEGLAFKCIKLQYGGEDSQNEAWGWLAANQLSTIINTKESSATDEAWRLLASYLERHASPSAQHHRDVINKLLVHGLPLPDWLINAYKGVDAASLLRMYLRYDLLAEAAELVLEYVDALLGKGHQYFGIEMPLSATAPLVWLPYTAIDQLLQALGESQINMCNKLQEKLDHYHKVLDQSTRRRIAQ</sequence>
<feature type="domain" description="NUP160 C-terminal TPR" evidence="6">
    <location>
        <begin position="1071"/>
        <end position="1316"/>
    </location>
</feature>
<dbReference type="Proteomes" id="UP000694546">
    <property type="component" value="Chromosome 9"/>
</dbReference>
<keyword evidence="3" id="KW-0539">Nucleus</keyword>
<dbReference type="Pfam" id="PF23354">
    <property type="entry name" value="TPR_NUP160_120_M"/>
    <property type="match status" value="1"/>
</dbReference>
<dbReference type="Pfam" id="PF23347">
    <property type="entry name" value="TPR_Nup160_C"/>
    <property type="match status" value="1"/>
</dbReference>
<evidence type="ECO:0000256" key="3">
    <source>
        <dbReference type="ARBA" id="ARBA00023242"/>
    </source>
</evidence>
<feature type="domain" description="Nucleoporin Nup120/160 beta-propeller" evidence="4">
    <location>
        <begin position="434"/>
        <end position="554"/>
    </location>
</feature>
<feature type="domain" description="Nucleoporin Nup120/160 beta-propeller" evidence="4">
    <location>
        <begin position="99"/>
        <end position="413"/>
    </location>
</feature>
<keyword evidence="2" id="KW-0813">Transport</keyword>
<evidence type="ECO:0000259" key="6">
    <source>
        <dbReference type="Pfam" id="PF23347"/>
    </source>
</evidence>
<protein>
    <recommendedName>
        <fullName evidence="10">Nuclear pore complex protein Nup160</fullName>
    </recommendedName>
</protein>
<dbReference type="PANTHER" id="PTHR21286">
    <property type="entry name" value="NUCLEAR PORE COMPLEX PROTEIN NUP160"/>
    <property type="match status" value="1"/>
</dbReference>
<dbReference type="GO" id="GO:0017056">
    <property type="term" value="F:structural constituent of nuclear pore"/>
    <property type="evidence" value="ECO:0007669"/>
    <property type="project" value="TreeGrafter"/>
</dbReference>
<dbReference type="InterPro" id="IPR056535">
    <property type="entry name" value="TPR_NUP160_M"/>
</dbReference>
<dbReference type="InterPro" id="IPR021717">
    <property type="entry name" value="Nucleoporin_Nup160"/>
</dbReference>
<dbReference type="PANTHER" id="PTHR21286:SF0">
    <property type="entry name" value="NUCLEAR PORE COMPLEX PROTEIN NUP160"/>
    <property type="match status" value="1"/>
</dbReference>
<dbReference type="Pfam" id="PF11715">
    <property type="entry name" value="Beta-prop_Nup120_160"/>
    <property type="match status" value="2"/>
</dbReference>
<dbReference type="InterPro" id="IPR059141">
    <property type="entry name" value="Beta-prop_Nup120_160"/>
</dbReference>